<name>A0A0A8ZYS8_ARUDO</name>
<accession>A0A0A8ZYS8</accession>
<sequence>MTQGFRRPWSFYLLYLQLVVVT</sequence>
<reference evidence="1" key="1">
    <citation type="submission" date="2014-09" db="EMBL/GenBank/DDBJ databases">
        <authorList>
            <person name="Magalhaes I.L.F."/>
            <person name="Oliveira U."/>
            <person name="Santos F.R."/>
            <person name="Vidigal T.H.D.A."/>
            <person name="Brescovit A.D."/>
            <person name="Santos A.J."/>
        </authorList>
    </citation>
    <scope>NUCLEOTIDE SEQUENCE</scope>
    <source>
        <tissue evidence="1">Shoot tissue taken approximately 20 cm above the soil surface</tissue>
    </source>
</reference>
<reference evidence="1" key="2">
    <citation type="journal article" date="2015" name="Data Brief">
        <title>Shoot transcriptome of the giant reed, Arundo donax.</title>
        <authorList>
            <person name="Barrero R.A."/>
            <person name="Guerrero F.D."/>
            <person name="Moolhuijzen P."/>
            <person name="Goolsby J.A."/>
            <person name="Tidwell J."/>
            <person name="Bellgard S.E."/>
            <person name="Bellgard M.I."/>
        </authorList>
    </citation>
    <scope>NUCLEOTIDE SEQUENCE</scope>
    <source>
        <tissue evidence="1">Shoot tissue taken approximately 20 cm above the soil surface</tissue>
    </source>
</reference>
<dbReference type="AlphaFoldDB" id="A0A0A8ZYS8"/>
<evidence type="ECO:0000313" key="1">
    <source>
        <dbReference type="EMBL" id="JAD43981.1"/>
    </source>
</evidence>
<protein>
    <submittedName>
        <fullName evidence="1">Uncharacterized protein</fullName>
    </submittedName>
</protein>
<organism evidence="1">
    <name type="scientific">Arundo donax</name>
    <name type="common">Giant reed</name>
    <name type="synonym">Donax arundinaceus</name>
    <dbReference type="NCBI Taxonomy" id="35708"/>
    <lineage>
        <taxon>Eukaryota</taxon>
        <taxon>Viridiplantae</taxon>
        <taxon>Streptophyta</taxon>
        <taxon>Embryophyta</taxon>
        <taxon>Tracheophyta</taxon>
        <taxon>Spermatophyta</taxon>
        <taxon>Magnoliopsida</taxon>
        <taxon>Liliopsida</taxon>
        <taxon>Poales</taxon>
        <taxon>Poaceae</taxon>
        <taxon>PACMAD clade</taxon>
        <taxon>Arundinoideae</taxon>
        <taxon>Arundineae</taxon>
        <taxon>Arundo</taxon>
    </lineage>
</organism>
<proteinExistence type="predicted"/>
<dbReference type="EMBL" id="GBRH01253914">
    <property type="protein sequence ID" value="JAD43981.1"/>
    <property type="molecule type" value="Transcribed_RNA"/>
</dbReference>